<dbReference type="InterPro" id="IPR036156">
    <property type="entry name" value="Beta-gal/glucu_dom_sf"/>
</dbReference>
<evidence type="ECO:0000313" key="13">
    <source>
        <dbReference type="EMBL" id="MBO1364230.1"/>
    </source>
</evidence>
<evidence type="ECO:0000256" key="10">
    <source>
        <dbReference type="RuleBase" id="RU361154"/>
    </source>
</evidence>
<evidence type="ECO:0000256" key="11">
    <source>
        <dbReference type="SAM" id="SignalP"/>
    </source>
</evidence>
<evidence type="ECO:0000313" key="14">
    <source>
        <dbReference type="Proteomes" id="UP000664265"/>
    </source>
</evidence>
<evidence type="ECO:0000256" key="4">
    <source>
        <dbReference type="ARBA" id="ARBA00011245"/>
    </source>
</evidence>
<dbReference type="InterPro" id="IPR006102">
    <property type="entry name" value="Ig-like_GH2"/>
</dbReference>
<comment type="catalytic activity">
    <reaction evidence="1 10">
        <text>Hydrolysis of terminal non-reducing beta-D-galactose residues in beta-D-galactosides.</text>
        <dbReference type="EC" id="3.2.1.23"/>
    </reaction>
</comment>
<dbReference type="InterPro" id="IPR008979">
    <property type="entry name" value="Galactose-bd-like_sf"/>
</dbReference>
<feature type="signal peptide" evidence="11">
    <location>
        <begin position="1"/>
        <end position="18"/>
    </location>
</feature>
<dbReference type="PRINTS" id="PR00132">
    <property type="entry name" value="GLHYDRLASE2"/>
</dbReference>
<comment type="caution">
    <text evidence="13">The sequence shown here is derived from an EMBL/GenBank/DDBJ whole genome shotgun (WGS) entry which is preliminary data.</text>
</comment>
<dbReference type="EC" id="3.2.1.23" evidence="5 10"/>
<name>A0ABS3M7T1_9BACT</name>
<dbReference type="InterPro" id="IPR004199">
    <property type="entry name" value="B-gal_small/dom_5"/>
</dbReference>
<dbReference type="InterPro" id="IPR013783">
    <property type="entry name" value="Ig-like_fold"/>
</dbReference>
<dbReference type="SUPFAM" id="SSF74650">
    <property type="entry name" value="Galactose mutarotase-like"/>
    <property type="match status" value="1"/>
</dbReference>
<dbReference type="PANTHER" id="PTHR46323">
    <property type="entry name" value="BETA-GALACTOSIDASE"/>
    <property type="match status" value="1"/>
</dbReference>
<dbReference type="InterPro" id="IPR050347">
    <property type="entry name" value="Bact_Beta-galactosidase"/>
</dbReference>
<evidence type="ECO:0000256" key="6">
    <source>
        <dbReference type="ARBA" id="ARBA00022801"/>
    </source>
</evidence>
<dbReference type="Pfam" id="PF16353">
    <property type="entry name" value="LacZ_4"/>
    <property type="match status" value="1"/>
</dbReference>
<dbReference type="Gene3D" id="2.60.40.10">
    <property type="entry name" value="Immunoglobulins"/>
    <property type="match status" value="2"/>
</dbReference>
<keyword evidence="7" id="KW-0106">Calcium</keyword>
<evidence type="ECO:0000256" key="3">
    <source>
        <dbReference type="ARBA" id="ARBA00007401"/>
    </source>
</evidence>
<dbReference type="PANTHER" id="PTHR46323:SF2">
    <property type="entry name" value="BETA-GALACTOSIDASE"/>
    <property type="match status" value="1"/>
</dbReference>
<dbReference type="InterPro" id="IPR006103">
    <property type="entry name" value="Glyco_hydro_2_cat"/>
</dbReference>
<dbReference type="RefSeq" id="WP_107581960.1">
    <property type="nucleotide sequence ID" value="NZ_JAERMS010000044.1"/>
</dbReference>
<dbReference type="InterPro" id="IPR032312">
    <property type="entry name" value="LacZ_4"/>
</dbReference>
<dbReference type="Pfam" id="PF02836">
    <property type="entry name" value="Glyco_hydro_2_C"/>
    <property type="match status" value="1"/>
</dbReference>
<evidence type="ECO:0000259" key="12">
    <source>
        <dbReference type="SMART" id="SM01038"/>
    </source>
</evidence>
<dbReference type="InterPro" id="IPR011013">
    <property type="entry name" value="Gal_mutarotase_sf_dom"/>
</dbReference>
<gene>
    <name evidence="13" type="ORF">JHU38_10715</name>
</gene>
<proteinExistence type="inferred from homology"/>
<evidence type="ECO:0000256" key="5">
    <source>
        <dbReference type="ARBA" id="ARBA00012756"/>
    </source>
</evidence>
<dbReference type="InterPro" id="IPR023230">
    <property type="entry name" value="Glyco_hydro_2_CS"/>
</dbReference>
<comment type="similarity">
    <text evidence="3 10">Belongs to the glycosyl hydrolase 2 family.</text>
</comment>
<sequence>MRKTVLLTLLACAANAFAVQQPGVVPTYTEWHDLQVNEVNRFPLHTSFFAFENEVLALRGDKTASANYLSLHGTWKFNWVKDADRRPTDFYRADYDDSAWKTLQLPGMWELNGYGDPVYVNVGYAWLHHFKNNPPLVPIENNHVGTYRRTVTLPADWNGKQVIAHFGSVTSNIYLYVNGQYVGYAEDSKVAAEFDITKYVKPGRNLIAFQSFRWCDGSYCEDQDFWRLSGVARESYLYARNPNIHIENVRIVPDLKNNYQDGEVAIHVTAKGNPIAEFALYNAAGIKILNSTLDFQRNHVGSARYTLRNVKAWTAETPYLYKAVVTLKDRKGNVVESTTQNVGFRKVEISGSQLLVNGKPVLIKGANRHEMDPDGGYIVSRERMIQDIKIMKRLNINAVRTCHYPDDPLWYELCDEYGLYVVAEANQECHGLGYGDDSEAKKPQFAKQIMERNQHNVEMYFNHPSIITWSLGNETADGPNFEAAYDWVKAADPSRPVQWEMGKKKPHTDIVCPMYRSPEDCEAYAKSDAPEDQRPFIQCEYNHTMGNSSGGLQDYWKLVRKYPKFQGGFIWDFVDQALHRKPGKLMHLNVNEQTPYSKLLGIEYCYGGDYNTYDGSDNNFNCNGIIGPDRQLNPHAYEVAYQYQNIWVTPIDLKKGVVEVYNENFFRDLSNYKIVWNVLADGKSVEQGEITDLNVAPQGRAMVTLPIHDVDAGEVLLNVRFVAKTAESLVDAGQTVAYEQLTVKAFTPEKAVAADGKVKIINKKKDARLLLTADGVTVAFDRASGLMTRYAADGREYIAEGGSLRPNFWRAATDNDMGAGFPKRFKVWNNPEMKLMSLTAETRKEGKAAPAEVTAVYDMPAVGARLTLRYLVDSRGRIDVSQLLEPKDGAKAPDMYRFGMVMDMPYQMDRTTFYGRGPIENYIDRKASQLVGIYCNTADNMFYPYIRPQETGTFSDLRYWNQADAEGKGLNVTSPQLFSASALHYNIADLDDGEAKEQRHSYQIPKSRYTVLCVDGAQYGLGGQDSWGAWPFEQYRLHFGKKAFSFTLSPLK</sequence>
<organism evidence="13 14">
    <name type="scientific">Prevotella illustrans</name>
    <dbReference type="NCBI Taxonomy" id="2800387"/>
    <lineage>
        <taxon>Bacteria</taxon>
        <taxon>Pseudomonadati</taxon>
        <taxon>Bacteroidota</taxon>
        <taxon>Bacteroidia</taxon>
        <taxon>Bacteroidales</taxon>
        <taxon>Prevotellaceae</taxon>
        <taxon>Prevotella</taxon>
    </lineage>
</organism>
<feature type="domain" description="Beta galactosidase small chain/" evidence="12">
    <location>
        <begin position="770"/>
        <end position="1049"/>
    </location>
</feature>
<dbReference type="Gene3D" id="3.20.20.80">
    <property type="entry name" value="Glycosidases"/>
    <property type="match status" value="1"/>
</dbReference>
<keyword evidence="6 10" id="KW-0378">Hydrolase</keyword>
<dbReference type="SUPFAM" id="SSF49303">
    <property type="entry name" value="beta-Galactosidase/glucuronidase domain"/>
    <property type="match status" value="2"/>
</dbReference>
<dbReference type="Pfam" id="PF02837">
    <property type="entry name" value="Glyco_hydro_2_N"/>
    <property type="match status" value="1"/>
</dbReference>
<dbReference type="InterPro" id="IPR006104">
    <property type="entry name" value="Glyco_hydro_2_N"/>
</dbReference>
<dbReference type="Pfam" id="PF00703">
    <property type="entry name" value="Glyco_hydro_2"/>
    <property type="match status" value="1"/>
</dbReference>
<feature type="chain" id="PRO_5045048783" description="Beta-galactosidase" evidence="11">
    <location>
        <begin position="19"/>
        <end position="1052"/>
    </location>
</feature>
<dbReference type="Gene3D" id="2.70.98.10">
    <property type="match status" value="1"/>
</dbReference>
<comment type="cofactor">
    <cofactor evidence="2">
        <name>Ca(2+)</name>
        <dbReference type="ChEBI" id="CHEBI:29108"/>
    </cofactor>
</comment>
<reference evidence="13 14" key="1">
    <citation type="submission" date="2021-01" db="EMBL/GenBank/DDBJ databases">
        <title>Prevotella A2931 sp. nov.</title>
        <authorList>
            <person name="Buhl M."/>
            <person name="Oberhettinger P."/>
        </authorList>
    </citation>
    <scope>NUCLEOTIDE SEQUENCE [LARGE SCALE GENOMIC DNA]</scope>
    <source>
        <strain evidence="13 14">A2931</strain>
    </source>
</reference>
<dbReference type="InterPro" id="IPR006101">
    <property type="entry name" value="Glyco_hydro_2"/>
</dbReference>
<evidence type="ECO:0000256" key="2">
    <source>
        <dbReference type="ARBA" id="ARBA00001913"/>
    </source>
</evidence>
<evidence type="ECO:0000256" key="9">
    <source>
        <dbReference type="ARBA" id="ARBA00032230"/>
    </source>
</evidence>
<dbReference type="Pfam" id="PF02929">
    <property type="entry name" value="Bgal_small_N"/>
    <property type="match status" value="1"/>
</dbReference>
<accession>A0ABS3M7T1</accession>
<dbReference type="Proteomes" id="UP000664265">
    <property type="component" value="Unassembled WGS sequence"/>
</dbReference>
<comment type="subunit">
    <text evidence="4">Monomer.</text>
</comment>
<protein>
    <recommendedName>
        <fullName evidence="5 10">Beta-galactosidase</fullName>
        <ecNumber evidence="5 10">3.2.1.23</ecNumber>
    </recommendedName>
    <alternativeName>
        <fullName evidence="9 10">Lactase</fullName>
    </alternativeName>
</protein>
<dbReference type="InterPro" id="IPR014718">
    <property type="entry name" value="GH-type_carb-bd"/>
</dbReference>
<dbReference type="EMBL" id="JAERMS010000044">
    <property type="protein sequence ID" value="MBO1364230.1"/>
    <property type="molecule type" value="Genomic_DNA"/>
</dbReference>
<keyword evidence="14" id="KW-1185">Reference proteome</keyword>
<dbReference type="SUPFAM" id="SSF49785">
    <property type="entry name" value="Galactose-binding domain-like"/>
    <property type="match status" value="1"/>
</dbReference>
<evidence type="ECO:0000256" key="7">
    <source>
        <dbReference type="ARBA" id="ARBA00022837"/>
    </source>
</evidence>
<keyword evidence="11" id="KW-0732">Signal</keyword>
<evidence type="ECO:0000256" key="8">
    <source>
        <dbReference type="ARBA" id="ARBA00023295"/>
    </source>
</evidence>
<dbReference type="PROSITE" id="PS00719">
    <property type="entry name" value="GLYCOSYL_HYDROL_F2_1"/>
    <property type="match status" value="1"/>
</dbReference>
<dbReference type="InterPro" id="IPR017853">
    <property type="entry name" value="GH"/>
</dbReference>
<dbReference type="Gene3D" id="2.60.120.260">
    <property type="entry name" value="Galactose-binding domain-like"/>
    <property type="match status" value="1"/>
</dbReference>
<keyword evidence="8 10" id="KW-0326">Glycosidase</keyword>
<dbReference type="SUPFAM" id="SSF51445">
    <property type="entry name" value="(Trans)glycosidases"/>
    <property type="match status" value="1"/>
</dbReference>
<evidence type="ECO:0000256" key="1">
    <source>
        <dbReference type="ARBA" id="ARBA00001412"/>
    </source>
</evidence>
<dbReference type="SMART" id="SM01038">
    <property type="entry name" value="Bgal_small_N"/>
    <property type="match status" value="1"/>
</dbReference>